<proteinExistence type="predicted"/>
<protein>
    <submittedName>
        <fullName evidence="1">Uncharacterized protein</fullName>
    </submittedName>
</protein>
<dbReference type="EMBL" id="CABFNQ020000544">
    <property type="protein sequence ID" value="CAH0018955.1"/>
    <property type="molecule type" value="Genomic_DNA"/>
</dbReference>
<gene>
    <name evidence="1" type="ORF">CRHIZ90672A_00005586</name>
</gene>
<dbReference type="AlphaFoldDB" id="A0A9N9VBY1"/>
<organism evidence="1 2">
    <name type="scientific">Clonostachys rhizophaga</name>
    <dbReference type="NCBI Taxonomy" id="160324"/>
    <lineage>
        <taxon>Eukaryota</taxon>
        <taxon>Fungi</taxon>
        <taxon>Dikarya</taxon>
        <taxon>Ascomycota</taxon>
        <taxon>Pezizomycotina</taxon>
        <taxon>Sordariomycetes</taxon>
        <taxon>Hypocreomycetidae</taxon>
        <taxon>Hypocreales</taxon>
        <taxon>Bionectriaceae</taxon>
        <taxon>Clonostachys</taxon>
    </lineage>
</organism>
<keyword evidence="2" id="KW-1185">Reference proteome</keyword>
<accession>A0A9N9VBY1</accession>
<sequence>MIAYFREGGCTIYCNLNIQPFDIQAGTKNRFPATIKGLDLARRACRFQMIKIVKEVDEIEKKPGLVVDELCGEVYQSPKAFGAINYIDLPVEENIDIFTKTEWATKDKLRWQAGAKTSFVRIGMCWIGIE</sequence>
<dbReference type="OrthoDB" id="3231004at2759"/>
<name>A0A9N9VBY1_9HYPO</name>
<evidence type="ECO:0000313" key="1">
    <source>
        <dbReference type="EMBL" id="CAH0018955.1"/>
    </source>
</evidence>
<comment type="caution">
    <text evidence="1">The sequence shown here is derived from an EMBL/GenBank/DDBJ whole genome shotgun (WGS) entry which is preliminary data.</text>
</comment>
<reference evidence="1" key="1">
    <citation type="submission" date="2021-10" db="EMBL/GenBank/DDBJ databases">
        <authorList>
            <person name="Piombo E."/>
        </authorList>
    </citation>
    <scope>NUCLEOTIDE SEQUENCE</scope>
</reference>
<evidence type="ECO:0000313" key="2">
    <source>
        <dbReference type="Proteomes" id="UP000696573"/>
    </source>
</evidence>
<dbReference type="Proteomes" id="UP000696573">
    <property type="component" value="Unassembled WGS sequence"/>
</dbReference>